<feature type="region of interest" description="Disordered" evidence="1">
    <location>
        <begin position="1"/>
        <end position="34"/>
    </location>
</feature>
<evidence type="ECO:0000313" key="2">
    <source>
        <dbReference type="EMBL" id="GDY60444.1"/>
    </source>
</evidence>
<gene>
    <name evidence="2" type="ORF">SVIO_110670</name>
</gene>
<comment type="caution">
    <text evidence="2">The sequence shown here is derived from an EMBL/GenBank/DDBJ whole genome shotgun (WGS) entry which is preliminary data.</text>
</comment>
<dbReference type="AlphaFoldDB" id="A0A4D4LJ01"/>
<evidence type="ECO:0000256" key="1">
    <source>
        <dbReference type="SAM" id="MobiDB-lite"/>
    </source>
</evidence>
<sequence>MQCSTDHHNMLLPTAPVDSVQQVEHQERKPARSSTAIVRRFHLRVTPTQTRSIRAVLDLCGEPGLGFPRDVPFATELPPALTTGRVPYEELDRPRSRHRCQNMVLPFSEVGGMT</sequence>
<keyword evidence="3" id="KW-1185">Reference proteome</keyword>
<name>A0A4D4LJ01_STRVO</name>
<evidence type="ECO:0000313" key="3">
    <source>
        <dbReference type="Proteomes" id="UP000301309"/>
    </source>
</evidence>
<accession>A0A4D4LJ01</accession>
<reference evidence="2 3" key="1">
    <citation type="journal article" date="2020" name="Int. J. Syst. Evol. Microbiol.">
        <title>Reclassification of Streptomyces castelarensis and Streptomyces sporoclivatus as later heterotypic synonyms of Streptomyces antimycoticus.</title>
        <authorList>
            <person name="Komaki H."/>
            <person name="Tamura T."/>
        </authorList>
    </citation>
    <scope>NUCLEOTIDE SEQUENCE [LARGE SCALE GENOMIC DNA]</scope>
    <source>
        <strain evidence="2 3">NBRC 13459</strain>
    </source>
</reference>
<protein>
    <submittedName>
        <fullName evidence="2">Uncharacterized protein</fullName>
    </submittedName>
</protein>
<proteinExistence type="predicted"/>
<organism evidence="2 3">
    <name type="scientific">Streptomyces violaceusniger</name>
    <dbReference type="NCBI Taxonomy" id="68280"/>
    <lineage>
        <taxon>Bacteria</taxon>
        <taxon>Bacillati</taxon>
        <taxon>Actinomycetota</taxon>
        <taxon>Actinomycetes</taxon>
        <taxon>Kitasatosporales</taxon>
        <taxon>Streptomycetaceae</taxon>
        <taxon>Streptomyces</taxon>
        <taxon>Streptomyces violaceusniger group</taxon>
    </lineage>
</organism>
<dbReference type="EMBL" id="BJHW01000002">
    <property type="protein sequence ID" value="GDY60444.1"/>
    <property type="molecule type" value="Genomic_DNA"/>
</dbReference>
<dbReference type="Proteomes" id="UP000301309">
    <property type="component" value="Unassembled WGS sequence"/>
</dbReference>